<keyword evidence="3 6" id="KW-0812">Transmembrane</keyword>
<keyword evidence="4 6" id="KW-1133">Transmembrane helix</keyword>
<dbReference type="Proteomes" id="UP000318126">
    <property type="component" value="Unassembled WGS sequence"/>
</dbReference>
<dbReference type="GO" id="GO:0022904">
    <property type="term" value="P:respiratory electron transport chain"/>
    <property type="evidence" value="ECO:0007669"/>
    <property type="project" value="InterPro"/>
</dbReference>
<dbReference type="InterPro" id="IPR011577">
    <property type="entry name" value="Cyt_b561_bac/Ni-Hgenase"/>
</dbReference>
<dbReference type="EMBL" id="VKGK01000001">
    <property type="protein sequence ID" value="TRY16343.1"/>
    <property type="molecule type" value="Genomic_DNA"/>
</dbReference>
<dbReference type="SUPFAM" id="SSF81342">
    <property type="entry name" value="Transmembrane di-heme cytochromes"/>
    <property type="match status" value="1"/>
</dbReference>
<evidence type="ECO:0000256" key="2">
    <source>
        <dbReference type="ARBA" id="ARBA00022475"/>
    </source>
</evidence>
<protein>
    <submittedName>
        <fullName evidence="8">Cytochrome b/b6 domain-containing protein</fullName>
    </submittedName>
</protein>
<dbReference type="Gene3D" id="1.20.950.20">
    <property type="entry name" value="Transmembrane di-heme cytochromes, Chain C"/>
    <property type="match status" value="1"/>
</dbReference>
<keyword evidence="2" id="KW-1003">Cell membrane</keyword>
<evidence type="ECO:0000256" key="4">
    <source>
        <dbReference type="ARBA" id="ARBA00022989"/>
    </source>
</evidence>
<keyword evidence="5 6" id="KW-0472">Membrane</keyword>
<comment type="subcellular location">
    <subcellularLocation>
        <location evidence="1">Cell membrane</location>
        <topology evidence="1">Multi-pass membrane protein</topology>
    </subcellularLocation>
</comment>
<feature type="transmembrane region" description="Helical" evidence="6">
    <location>
        <begin position="149"/>
        <end position="173"/>
    </location>
</feature>
<evidence type="ECO:0000256" key="5">
    <source>
        <dbReference type="ARBA" id="ARBA00023136"/>
    </source>
</evidence>
<feature type="domain" description="Cytochrome b561 bacterial/Ni-hydrogenase" evidence="7">
    <location>
        <begin position="20"/>
        <end position="171"/>
    </location>
</feature>
<dbReference type="Pfam" id="PF01292">
    <property type="entry name" value="Ni_hydr_CYTB"/>
    <property type="match status" value="1"/>
</dbReference>
<dbReference type="InterPro" id="IPR016174">
    <property type="entry name" value="Di-haem_cyt_TM"/>
</dbReference>
<dbReference type="RefSeq" id="WP_143562789.1">
    <property type="nucleotide sequence ID" value="NZ_BMPL01000001.1"/>
</dbReference>
<dbReference type="OrthoDB" id="6265126at2"/>
<name>A0A553JV63_SHEHA</name>
<evidence type="ECO:0000256" key="1">
    <source>
        <dbReference type="ARBA" id="ARBA00004651"/>
    </source>
</evidence>
<gene>
    <name evidence="8" type="ORF">FN961_01595</name>
</gene>
<evidence type="ECO:0000313" key="9">
    <source>
        <dbReference type="Proteomes" id="UP000318126"/>
    </source>
</evidence>
<proteinExistence type="predicted"/>
<dbReference type="GO" id="GO:0009055">
    <property type="term" value="F:electron transfer activity"/>
    <property type="evidence" value="ECO:0007669"/>
    <property type="project" value="InterPro"/>
</dbReference>
<reference evidence="9" key="1">
    <citation type="submission" date="2019-07" db="EMBL/GenBank/DDBJ databases">
        <title>Shewanella sp. YLB-08 draft genomic sequence.</title>
        <authorList>
            <person name="Yu L."/>
        </authorList>
    </citation>
    <scope>NUCLEOTIDE SEQUENCE [LARGE SCALE GENOMIC DNA]</scope>
    <source>
        <strain evidence="9">JCM 20706</strain>
    </source>
</reference>
<evidence type="ECO:0000256" key="3">
    <source>
        <dbReference type="ARBA" id="ARBA00022692"/>
    </source>
</evidence>
<evidence type="ECO:0000256" key="6">
    <source>
        <dbReference type="SAM" id="Phobius"/>
    </source>
</evidence>
<feature type="transmembrane region" description="Helical" evidence="6">
    <location>
        <begin position="21"/>
        <end position="43"/>
    </location>
</feature>
<comment type="caution">
    <text evidence="8">The sequence shown here is derived from an EMBL/GenBank/DDBJ whole genome shotgun (WGS) entry which is preliminary data.</text>
</comment>
<accession>A0A553JV63</accession>
<organism evidence="8 9">
    <name type="scientific">Shewanella hanedai</name>
    <name type="common">Alteromonas hanedai</name>
    <dbReference type="NCBI Taxonomy" id="25"/>
    <lineage>
        <taxon>Bacteria</taxon>
        <taxon>Pseudomonadati</taxon>
        <taxon>Pseudomonadota</taxon>
        <taxon>Gammaproteobacteria</taxon>
        <taxon>Alteromonadales</taxon>
        <taxon>Shewanellaceae</taxon>
        <taxon>Shewanella</taxon>
    </lineage>
</organism>
<sequence>MVSITAQIRKMYARYSEYQHLLIILLSLYLILTSSWILMGRSLRANASLWDMTHVYLGLLTTLLACLFLLANCIRGKWQQYFPWLLGDITQLVRDCKGVFKGNLPVSGGRGLFSCVEGLGMLLLVGVGLTGSLWFVLQGSSDALFWRNYHIIFAKGFIGFIAIHILFACLHLLDFIRN</sequence>
<keyword evidence="9" id="KW-1185">Reference proteome</keyword>
<feature type="transmembrane region" description="Helical" evidence="6">
    <location>
        <begin position="55"/>
        <end position="74"/>
    </location>
</feature>
<dbReference type="GO" id="GO:0005886">
    <property type="term" value="C:plasma membrane"/>
    <property type="evidence" value="ECO:0007669"/>
    <property type="project" value="UniProtKB-SubCell"/>
</dbReference>
<dbReference type="AlphaFoldDB" id="A0A553JV63"/>
<feature type="transmembrane region" description="Helical" evidence="6">
    <location>
        <begin position="119"/>
        <end position="137"/>
    </location>
</feature>
<evidence type="ECO:0000259" key="7">
    <source>
        <dbReference type="Pfam" id="PF01292"/>
    </source>
</evidence>
<evidence type="ECO:0000313" key="8">
    <source>
        <dbReference type="EMBL" id="TRY16343.1"/>
    </source>
</evidence>